<gene>
    <name evidence="1" type="ORF">EM_113</name>
</gene>
<sequence length="98" mass="10901">MKLEDIEKGQIVRVSRSATASEFEDRNAGSQGIVVGIVPEAISLSVRVLFGSGETDWGHHGDLSLLHSDPVENKERAEVAEDFLRRRSVLLMKIYDHV</sequence>
<keyword evidence="2" id="KW-1185">Reference proteome</keyword>
<accession>A0AAE9KSK2</accession>
<dbReference type="EMBL" id="ON169972">
    <property type="protein sequence ID" value="UPW35898.1"/>
    <property type="molecule type" value="Genomic_DNA"/>
</dbReference>
<dbReference type="Proteomes" id="UP000831536">
    <property type="component" value="Segment"/>
</dbReference>
<proteinExistence type="predicted"/>
<organism evidence="1 2">
    <name type="scientific">Pseudomonas phage EM</name>
    <dbReference type="NCBI Taxonomy" id="2936914"/>
    <lineage>
        <taxon>Viruses</taxon>
        <taxon>Duplodnaviria</taxon>
        <taxon>Heunggongvirae</taxon>
        <taxon>Uroviricota</taxon>
        <taxon>Caudoviricetes</taxon>
        <taxon>Vandenendeviridae</taxon>
        <taxon>Skurskavirinae</taxon>
        <taxon>Baldwinvirus</taxon>
        <taxon>Baldwinvirus EM</taxon>
    </lineage>
</organism>
<name>A0AAE9KSK2_9CAUD</name>
<evidence type="ECO:0000313" key="1">
    <source>
        <dbReference type="EMBL" id="UPW35898.1"/>
    </source>
</evidence>
<evidence type="ECO:0000313" key="2">
    <source>
        <dbReference type="Proteomes" id="UP000831536"/>
    </source>
</evidence>
<protein>
    <submittedName>
        <fullName evidence="1">Uncharacterized protein</fullName>
    </submittedName>
</protein>
<reference evidence="1" key="1">
    <citation type="journal article" date="2022" name="J. Appl. Microbiol.">
        <title>Bacteriophage-Antibiotic Combinations Against Multidrug-Resistant Pseudomonas aeruginosa.</title>
        <authorList>
            <person name="Holger D."/>
            <person name="Lev K.L."/>
            <person name="Kebriaei R."/>
            <person name="Morrisette T."/>
            <person name="Shah R."/>
            <person name="Alexander J."/>
            <person name="Lehman S.M."/>
            <person name="Rybak M.J."/>
        </authorList>
    </citation>
    <scope>NUCLEOTIDE SEQUENCE</scope>
</reference>